<dbReference type="RefSeq" id="WP_068889503.1">
    <property type="nucleotide sequence ID" value="NZ_CBCRUU010000015.1"/>
</dbReference>
<name>A0A1C3CTG1_9GAMM</name>
<protein>
    <recommendedName>
        <fullName evidence="3">DUF937 domain-containing protein</fullName>
    </recommendedName>
</protein>
<dbReference type="Pfam" id="PF20159">
    <property type="entry name" value="YidB"/>
    <property type="match status" value="1"/>
</dbReference>
<organism evidence="1 2">
    <name type="scientific">Acinetobacter celticus</name>
    <dbReference type="NCBI Taxonomy" id="1891224"/>
    <lineage>
        <taxon>Bacteria</taxon>
        <taxon>Pseudomonadati</taxon>
        <taxon>Pseudomonadota</taxon>
        <taxon>Gammaproteobacteria</taxon>
        <taxon>Moraxellales</taxon>
        <taxon>Moraxellaceae</taxon>
        <taxon>Acinetobacter</taxon>
    </lineage>
</organism>
<dbReference type="AlphaFoldDB" id="A0A1C3CTG1"/>
<dbReference type="STRING" id="1891224.BBP83_12660"/>
<dbReference type="OrthoDB" id="5957313at2"/>
<proteinExistence type="predicted"/>
<reference evidence="1 2" key="1">
    <citation type="submission" date="2016-07" db="EMBL/GenBank/DDBJ databases">
        <title>Acinetobacter sp. ANC 4603.</title>
        <authorList>
            <person name="Radolfova-Krizova L."/>
            <person name="Nemec A."/>
        </authorList>
    </citation>
    <scope>NUCLEOTIDE SEQUENCE [LARGE SCALE GENOMIC DNA]</scope>
    <source>
        <strain evidence="1 2">ANC 4603</strain>
    </source>
</reference>
<evidence type="ECO:0000313" key="1">
    <source>
        <dbReference type="EMBL" id="ODA12007.1"/>
    </source>
</evidence>
<dbReference type="Proteomes" id="UP000186553">
    <property type="component" value="Unassembled WGS sequence"/>
</dbReference>
<accession>A0A1C3CTG1</accession>
<evidence type="ECO:0008006" key="3">
    <source>
        <dbReference type="Google" id="ProtNLM"/>
    </source>
</evidence>
<sequence length="206" mass="21371">MTNLSNIVEILAKQALGNSNQQNQQGGLGGILGSVLGQLGKGSNTTSSANSQGGLGDILGSVFGQLGGGQQQSQPNTAGGSNTSAILLAVLPLVLAWVQKQGGLQGALDKLRAQGFSSQVDDWVSTESGDNASVNTEQVQNLFDDAEIEQVAQEVHAPKQDIYNAISTVLPQIIDSLTPQGDQTSKTEANNDIQQVMNLVSGFLKP</sequence>
<dbReference type="EMBL" id="MBDL01000013">
    <property type="protein sequence ID" value="ODA12007.1"/>
    <property type="molecule type" value="Genomic_DNA"/>
</dbReference>
<comment type="caution">
    <text evidence="1">The sequence shown here is derived from an EMBL/GenBank/DDBJ whole genome shotgun (WGS) entry which is preliminary data.</text>
</comment>
<dbReference type="SUPFAM" id="SSF140804">
    <property type="entry name" value="YidB-like"/>
    <property type="match status" value="1"/>
</dbReference>
<dbReference type="InterPro" id="IPR045372">
    <property type="entry name" value="YidB"/>
</dbReference>
<keyword evidence="2" id="KW-1185">Reference proteome</keyword>
<dbReference type="InterPro" id="IPR027405">
    <property type="entry name" value="YidB-like"/>
</dbReference>
<evidence type="ECO:0000313" key="2">
    <source>
        <dbReference type="Proteomes" id="UP000186553"/>
    </source>
</evidence>
<gene>
    <name evidence="1" type="ORF">BBP83_12660</name>
</gene>
<dbReference type="Gene3D" id="1.10.10.690">
    <property type="entry name" value="YidB-like"/>
    <property type="match status" value="1"/>
</dbReference>